<gene>
    <name evidence="2" type="ORF">ESZ00_12350</name>
</gene>
<reference evidence="2 3" key="1">
    <citation type="journal article" date="2016" name="Int. J. Syst. Evol. Microbiol.">
        <title>Acidipila dinghuensis sp. nov., an acidobacterium isolated from forest soil.</title>
        <authorList>
            <person name="Jiang Y.W."/>
            <person name="Wang J."/>
            <person name="Chen M.H."/>
            <person name="Lv Y.Y."/>
            <person name="Qiu L.H."/>
        </authorList>
    </citation>
    <scope>NUCLEOTIDE SEQUENCE [LARGE SCALE GENOMIC DNA]</scope>
    <source>
        <strain evidence="2 3">DHOF10</strain>
    </source>
</reference>
<comment type="caution">
    <text evidence="2">The sequence shown here is derived from an EMBL/GenBank/DDBJ whole genome shotgun (WGS) entry which is preliminary data.</text>
</comment>
<dbReference type="Gene3D" id="3.40.50.150">
    <property type="entry name" value="Vaccinia Virus protein VP39"/>
    <property type="match status" value="1"/>
</dbReference>
<dbReference type="AlphaFoldDB" id="A0A4Q1SDQ1"/>
<dbReference type="SUPFAM" id="SSF53335">
    <property type="entry name" value="S-adenosyl-L-methionine-dependent methyltransferases"/>
    <property type="match status" value="1"/>
</dbReference>
<organism evidence="2 3">
    <name type="scientific">Silvibacterium dinghuense</name>
    <dbReference type="NCBI Taxonomy" id="1560006"/>
    <lineage>
        <taxon>Bacteria</taxon>
        <taxon>Pseudomonadati</taxon>
        <taxon>Acidobacteriota</taxon>
        <taxon>Terriglobia</taxon>
        <taxon>Terriglobales</taxon>
        <taxon>Acidobacteriaceae</taxon>
        <taxon>Silvibacterium</taxon>
    </lineage>
</organism>
<dbReference type="GO" id="GO:0032259">
    <property type="term" value="P:methylation"/>
    <property type="evidence" value="ECO:0007669"/>
    <property type="project" value="UniProtKB-KW"/>
</dbReference>
<keyword evidence="2" id="KW-0489">Methyltransferase</keyword>
<feature type="region of interest" description="Disordered" evidence="1">
    <location>
        <begin position="1"/>
        <end position="26"/>
    </location>
</feature>
<accession>A0A4Q1SDQ1</accession>
<dbReference type="EMBL" id="SDMK01000002">
    <property type="protein sequence ID" value="RXS95366.1"/>
    <property type="molecule type" value="Genomic_DNA"/>
</dbReference>
<name>A0A4Q1SDQ1_9BACT</name>
<dbReference type="GO" id="GO:0008168">
    <property type="term" value="F:methyltransferase activity"/>
    <property type="evidence" value="ECO:0007669"/>
    <property type="project" value="UniProtKB-KW"/>
</dbReference>
<dbReference type="Proteomes" id="UP000290253">
    <property type="component" value="Unassembled WGS sequence"/>
</dbReference>
<keyword evidence="3" id="KW-1185">Reference proteome</keyword>
<evidence type="ECO:0000256" key="1">
    <source>
        <dbReference type="SAM" id="MobiDB-lite"/>
    </source>
</evidence>
<sequence length="220" mass="24898">MLRSLFKRNQEPERNSPTMLSGPRIPRHSSGWAAMLKHMKEEEGLRVLDIGPTSPQNINFITGLGHSVYMGDVVHEALTGPADGSWILPVDEATGKPGFDVTGFFEQNLNFGGREFDVVLLWTTLDYLPEGLIEPLVAHLHHSVSKGGRILALFHSKLAGATAYCRYHLTEGDTIEMQETEPHPIQRVYTNRNIEKLFSKYSNYRFFLAKDNLYEVIITR</sequence>
<dbReference type="RefSeq" id="WP_129208563.1">
    <property type="nucleotide sequence ID" value="NZ_BMGU01000004.1"/>
</dbReference>
<evidence type="ECO:0000313" key="2">
    <source>
        <dbReference type="EMBL" id="RXS95366.1"/>
    </source>
</evidence>
<evidence type="ECO:0000313" key="3">
    <source>
        <dbReference type="Proteomes" id="UP000290253"/>
    </source>
</evidence>
<dbReference type="OrthoDB" id="113704at2"/>
<protein>
    <submittedName>
        <fullName evidence="2">SAM-dependent methyltransferase</fullName>
    </submittedName>
</protein>
<proteinExistence type="predicted"/>
<keyword evidence="2" id="KW-0808">Transferase</keyword>
<dbReference type="InterPro" id="IPR029063">
    <property type="entry name" value="SAM-dependent_MTases_sf"/>
</dbReference>